<keyword evidence="2" id="KW-0547">Nucleotide-binding</keyword>
<dbReference type="Pfam" id="PF13732">
    <property type="entry name" value="DrrA1-3_C"/>
    <property type="match status" value="1"/>
</dbReference>
<protein>
    <submittedName>
        <fullName evidence="6">ATP-binding cassette domain-containing protein</fullName>
    </submittedName>
</protein>
<dbReference type="AlphaFoldDB" id="A0A8J7YP17"/>
<dbReference type="SMART" id="SM00382">
    <property type="entry name" value="AAA"/>
    <property type="match status" value="1"/>
</dbReference>
<dbReference type="PROSITE" id="PS50893">
    <property type="entry name" value="ABC_TRANSPORTER_2"/>
    <property type="match status" value="1"/>
</dbReference>
<dbReference type="InterPro" id="IPR025302">
    <property type="entry name" value="DrrA1/2-like_C"/>
</dbReference>
<comment type="caution">
    <text evidence="6">The sequence shown here is derived from an EMBL/GenBank/DDBJ whole genome shotgun (WGS) entry which is preliminary data.</text>
</comment>
<dbReference type="Gene3D" id="3.40.50.300">
    <property type="entry name" value="P-loop containing nucleotide triphosphate hydrolases"/>
    <property type="match status" value="1"/>
</dbReference>
<dbReference type="GO" id="GO:0016887">
    <property type="term" value="F:ATP hydrolysis activity"/>
    <property type="evidence" value="ECO:0007669"/>
    <property type="project" value="InterPro"/>
</dbReference>
<gene>
    <name evidence="6" type="ORF">J9259_03835</name>
</gene>
<evidence type="ECO:0000259" key="5">
    <source>
        <dbReference type="PROSITE" id="PS50893"/>
    </source>
</evidence>
<evidence type="ECO:0000256" key="4">
    <source>
        <dbReference type="ARBA" id="ARBA00049985"/>
    </source>
</evidence>
<dbReference type="Proteomes" id="UP000716004">
    <property type="component" value="Unassembled WGS sequence"/>
</dbReference>
<name>A0A8J7YP17_9ARCH</name>
<dbReference type="InterPro" id="IPR050763">
    <property type="entry name" value="ABC_transporter_ATP-binding"/>
</dbReference>
<keyword evidence="1" id="KW-0813">Transport</keyword>
<reference evidence="6" key="1">
    <citation type="submission" date="2021-04" db="EMBL/GenBank/DDBJ databases">
        <title>Genomic insights into ecological role and evolution of a novel Thermoplasmata order Candidatus Sysuiplasmatales.</title>
        <authorList>
            <person name="Yuan Y."/>
        </authorList>
    </citation>
    <scope>NUCLEOTIDE SEQUENCE</scope>
    <source>
        <strain evidence="6">YP2-bin.285</strain>
    </source>
</reference>
<evidence type="ECO:0000256" key="3">
    <source>
        <dbReference type="ARBA" id="ARBA00022840"/>
    </source>
</evidence>
<dbReference type="EMBL" id="JAGVSJ010000007">
    <property type="protein sequence ID" value="MBX8631638.1"/>
    <property type="molecule type" value="Genomic_DNA"/>
</dbReference>
<dbReference type="SUPFAM" id="SSF52540">
    <property type="entry name" value="P-loop containing nucleoside triphosphate hydrolases"/>
    <property type="match status" value="1"/>
</dbReference>
<dbReference type="Pfam" id="PF00005">
    <property type="entry name" value="ABC_tran"/>
    <property type="match status" value="1"/>
</dbReference>
<evidence type="ECO:0000313" key="6">
    <source>
        <dbReference type="EMBL" id="MBX8631638.1"/>
    </source>
</evidence>
<comment type="similarity">
    <text evidence="4">Belongs to the ABC transporter superfamily. Drug exporter-1 (DrugE1) (TC 3.A.1.105) family.</text>
</comment>
<organism evidence="6 7">
    <name type="scientific">Candidatus Sysuiplasma superficiale</name>
    <dbReference type="NCBI Taxonomy" id="2823368"/>
    <lineage>
        <taxon>Archaea</taxon>
        <taxon>Methanobacteriati</taxon>
        <taxon>Thermoplasmatota</taxon>
        <taxon>Thermoplasmata</taxon>
        <taxon>Candidatus Sysuiplasmatales</taxon>
        <taxon>Candidatus Sysuiplasmataceae</taxon>
        <taxon>Candidatus Sysuiplasma</taxon>
    </lineage>
</organism>
<sequence>MNTVAETASGSQSVNLEIRTRNLVKNYGHVRALDNVSIDIPSGTIFGLLGPNGAGKTTLIKVLTALIKPDGGQATVAGYDILASPFEVKKRIGWVAAEVILDDDLTAWENLWLQAKLQNLKDWTDTARKLLDYLGLSDRADSKVKEFSTGMRKKLEIALALLHNPSVIFMDEPTIGLDPGTRRMLWDLIRGINRNYGVTVLLTTHYIEEADALCERLAIISRGKIVAAGTPSELKSRVKGELIEVETEGVTDPSPLRLLEGVREVTGEGNRMIIRVDSSEETLPLILSKMNTMSIKKINVQKPSLETVFLDITGTRIDEEQQMDIRKFYANIRRARQ</sequence>
<dbReference type="InterPro" id="IPR005894">
    <property type="entry name" value="DrrA"/>
</dbReference>
<dbReference type="InterPro" id="IPR003439">
    <property type="entry name" value="ABC_transporter-like_ATP-bd"/>
</dbReference>
<dbReference type="PANTHER" id="PTHR42711:SF5">
    <property type="entry name" value="ABC TRANSPORTER ATP-BINDING PROTEIN NATA"/>
    <property type="match status" value="1"/>
</dbReference>
<dbReference type="NCBIfam" id="TIGR01188">
    <property type="entry name" value="drrA"/>
    <property type="match status" value="1"/>
</dbReference>
<dbReference type="GO" id="GO:0043215">
    <property type="term" value="P:daunorubicin transport"/>
    <property type="evidence" value="ECO:0007669"/>
    <property type="project" value="InterPro"/>
</dbReference>
<evidence type="ECO:0000313" key="7">
    <source>
        <dbReference type="Proteomes" id="UP000716004"/>
    </source>
</evidence>
<dbReference type="InterPro" id="IPR003593">
    <property type="entry name" value="AAA+_ATPase"/>
</dbReference>
<dbReference type="InterPro" id="IPR027417">
    <property type="entry name" value="P-loop_NTPase"/>
</dbReference>
<evidence type="ECO:0000256" key="1">
    <source>
        <dbReference type="ARBA" id="ARBA00022448"/>
    </source>
</evidence>
<feature type="domain" description="ABC transporter" evidence="5">
    <location>
        <begin position="18"/>
        <end position="247"/>
    </location>
</feature>
<dbReference type="GO" id="GO:0005524">
    <property type="term" value="F:ATP binding"/>
    <property type="evidence" value="ECO:0007669"/>
    <property type="project" value="UniProtKB-KW"/>
</dbReference>
<accession>A0A8J7YP17</accession>
<keyword evidence="3 6" id="KW-0067">ATP-binding</keyword>
<dbReference type="GO" id="GO:1900753">
    <property type="term" value="P:doxorubicin transport"/>
    <property type="evidence" value="ECO:0007669"/>
    <property type="project" value="InterPro"/>
</dbReference>
<evidence type="ECO:0000256" key="2">
    <source>
        <dbReference type="ARBA" id="ARBA00022741"/>
    </source>
</evidence>
<dbReference type="PANTHER" id="PTHR42711">
    <property type="entry name" value="ABC TRANSPORTER ATP-BINDING PROTEIN"/>
    <property type="match status" value="1"/>
</dbReference>
<proteinExistence type="inferred from homology"/>